<comment type="caution">
    <text evidence="6">Lacks conserved residue(s) required for the propagation of feature annotation.</text>
</comment>
<comment type="domain">
    <text evidence="6">Has three domains with a flexible linker between the domains II and III and assumes an 'L' shape. Domain III is highly mobile and contacts RuvB.</text>
</comment>
<dbReference type="InterPro" id="IPR003583">
    <property type="entry name" value="Hlx-hairpin-Hlx_DNA-bd_motif"/>
</dbReference>
<sequence>MINYLEGKLAVKDPTYVVVDINGIGYEAKISLITFAAIKNLTETKLYTHLHIKEDAHTLFGFSEESEKRRFLELISISGVGPSTGLMILSSLSPQELQQAILSDDVRTIQSVKGIGLKTAQRIILELKDKMKKEGLLEKGLDFVPSASNSLRSEALSALTTLGIGKPAAEKSIDLILKQNGQQIKLEELIKLALKRA</sequence>
<dbReference type="Gene3D" id="1.10.8.10">
    <property type="entry name" value="DNA helicase RuvA subunit, C-terminal domain"/>
    <property type="match status" value="1"/>
</dbReference>
<protein>
    <recommendedName>
        <fullName evidence="6">Holliday junction branch migration complex subunit RuvA</fullName>
    </recommendedName>
</protein>
<evidence type="ECO:0000313" key="9">
    <source>
        <dbReference type="Proteomes" id="UP001610063"/>
    </source>
</evidence>
<evidence type="ECO:0000313" key="8">
    <source>
        <dbReference type="EMBL" id="MFH6984526.1"/>
    </source>
</evidence>
<feature type="domain" description="Helix-hairpin-helix DNA-binding motif class 1" evidence="7">
    <location>
        <begin position="107"/>
        <end position="126"/>
    </location>
</feature>
<evidence type="ECO:0000259" key="7">
    <source>
        <dbReference type="SMART" id="SM00278"/>
    </source>
</evidence>
<gene>
    <name evidence="6 8" type="primary">ruvA</name>
    <name evidence="8" type="ORF">ACHKAR_13820</name>
</gene>
<dbReference type="SUPFAM" id="SSF50249">
    <property type="entry name" value="Nucleic acid-binding proteins"/>
    <property type="match status" value="1"/>
</dbReference>
<keyword evidence="1 6" id="KW-0963">Cytoplasm</keyword>
<dbReference type="InterPro" id="IPR000085">
    <property type="entry name" value="RuvA"/>
</dbReference>
<keyword evidence="5 6" id="KW-0234">DNA repair</keyword>
<dbReference type="GO" id="GO:0016787">
    <property type="term" value="F:hydrolase activity"/>
    <property type="evidence" value="ECO:0007669"/>
    <property type="project" value="UniProtKB-KW"/>
</dbReference>
<dbReference type="RefSeq" id="WP_159582271.1">
    <property type="nucleotide sequence ID" value="NZ_JBIPKE010000018.1"/>
</dbReference>
<feature type="domain" description="Helix-hairpin-helix DNA-binding motif class 1" evidence="7">
    <location>
        <begin position="72"/>
        <end position="91"/>
    </location>
</feature>
<keyword evidence="8" id="KW-0378">Hydrolase</keyword>
<keyword evidence="4 6" id="KW-0233">DNA recombination</keyword>
<reference evidence="8 9" key="1">
    <citation type="journal article" date="2013" name="Int. J. Syst. Evol. Microbiol.">
        <title>Marinoscillum luteum sp. nov., isolated from marine sediment.</title>
        <authorList>
            <person name="Cha I.T."/>
            <person name="Park S.J."/>
            <person name="Kim S.J."/>
            <person name="Kim J.G."/>
            <person name="Jung M.Y."/>
            <person name="Shin K.S."/>
            <person name="Kwon K.K."/>
            <person name="Yang S.H."/>
            <person name="Seo Y.S."/>
            <person name="Rhee S.K."/>
        </authorList>
    </citation>
    <scope>NUCLEOTIDE SEQUENCE [LARGE SCALE GENOMIC DNA]</scope>
    <source>
        <strain evidence="8 9">KCTC 23939</strain>
    </source>
</reference>
<comment type="similarity">
    <text evidence="6">Belongs to the RuvA family.</text>
</comment>
<dbReference type="Pfam" id="PF01330">
    <property type="entry name" value="RuvA_N"/>
    <property type="match status" value="1"/>
</dbReference>
<dbReference type="Proteomes" id="UP001610063">
    <property type="component" value="Unassembled WGS sequence"/>
</dbReference>
<organism evidence="8 9">
    <name type="scientific">Marinoscillum luteum</name>
    <dbReference type="NCBI Taxonomy" id="861051"/>
    <lineage>
        <taxon>Bacteria</taxon>
        <taxon>Pseudomonadati</taxon>
        <taxon>Bacteroidota</taxon>
        <taxon>Cytophagia</taxon>
        <taxon>Cytophagales</taxon>
        <taxon>Reichenbachiellaceae</taxon>
        <taxon>Marinoscillum</taxon>
    </lineage>
</organism>
<keyword evidence="3 6" id="KW-0238">DNA-binding</keyword>
<dbReference type="NCBIfam" id="TIGR00084">
    <property type="entry name" value="ruvA"/>
    <property type="match status" value="1"/>
</dbReference>
<comment type="function">
    <text evidence="6">The RuvA-RuvB-RuvC complex processes Holliday junction (HJ) DNA during genetic recombination and DNA repair, while the RuvA-RuvB complex plays an important role in the rescue of blocked DNA replication forks via replication fork reversal (RFR). RuvA specifically binds to HJ cruciform DNA, conferring on it an open structure. The RuvB hexamer acts as an ATP-dependent pump, pulling dsDNA into and through the RuvAB complex. HJ branch migration allows RuvC to scan DNA until it finds its consensus sequence, where it cleaves and resolves the cruciform DNA.</text>
</comment>
<evidence type="ECO:0000256" key="3">
    <source>
        <dbReference type="ARBA" id="ARBA00023125"/>
    </source>
</evidence>
<comment type="subcellular location">
    <subcellularLocation>
        <location evidence="6">Cytoplasm</location>
    </subcellularLocation>
</comment>
<evidence type="ECO:0000256" key="1">
    <source>
        <dbReference type="ARBA" id="ARBA00022490"/>
    </source>
</evidence>
<dbReference type="SUPFAM" id="SSF47781">
    <property type="entry name" value="RuvA domain 2-like"/>
    <property type="match status" value="1"/>
</dbReference>
<keyword evidence="2 6" id="KW-0227">DNA damage</keyword>
<dbReference type="Gene3D" id="1.10.150.20">
    <property type="entry name" value="5' to 3' exonuclease, C-terminal subdomain"/>
    <property type="match status" value="1"/>
</dbReference>
<dbReference type="SUPFAM" id="SSF46929">
    <property type="entry name" value="DNA helicase RuvA subunit, C-terminal domain"/>
    <property type="match status" value="1"/>
</dbReference>
<name>A0ABW7NA68_9BACT</name>
<dbReference type="SMART" id="SM00278">
    <property type="entry name" value="HhH1"/>
    <property type="match status" value="2"/>
</dbReference>
<accession>A0ABW7NA68</accession>
<dbReference type="InterPro" id="IPR036267">
    <property type="entry name" value="RuvA_C_sf"/>
</dbReference>
<dbReference type="HAMAP" id="MF_00031">
    <property type="entry name" value="DNA_HJ_migration_RuvA"/>
    <property type="match status" value="1"/>
</dbReference>
<comment type="subunit">
    <text evidence="6">Homotetramer. Forms an RuvA(8)-RuvB(12)-Holliday junction (HJ) complex. HJ DNA is sandwiched between 2 RuvA tetramers; dsDNA enters through RuvA and exits via RuvB. An RuvB hexamer assembles on each DNA strand where it exits the tetramer. Each RuvB hexamer is contacted by two RuvA subunits (via domain III) on 2 adjacent RuvB subunits; this complex drives branch migration. In the full resolvosome a probable DNA-RuvA(4)-RuvB(12)-RuvC(2) complex forms which resolves the HJ.</text>
</comment>
<dbReference type="GO" id="GO:0003678">
    <property type="term" value="F:DNA helicase activity"/>
    <property type="evidence" value="ECO:0007669"/>
    <property type="project" value="UniProtKB-EC"/>
</dbReference>
<evidence type="ECO:0000256" key="6">
    <source>
        <dbReference type="HAMAP-Rule" id="MF_00031"/>
    </source>
</evidence>
<evidence type="ECO:0000256" key="5">
    <source>
        <dbReference type="ARBA" id="ARBA00023204"/>
    </source>
</evidence>
<dbReference type="Gene3D" id="2.40.50.140">
    <property type="entry name" value="Nucleic acid-binding proteins"/>
    <property type="match status" value="1"/>
</dbReference>
<evidence type="ECO:0000256" key="2">
    <source>
        <dbReference type="ARBA" id="ARBA00022763"/>
    </source>
</evidence>
<proteinExistence type="inferred from homology"/>
<dbReference type="Pfam" id="PF07499">
    <property type="entry name" value="RuvA_C"/>
    <property type="match status" value="1"/>
</dbReference>
<comment type="caution">
    <text evidence="8">The sequence shown here is derived from an EMBL/GenBank/DDBJ whole genome shotgun (WGS) entry which is preliminary data.</text>
</comment>
<dbReference type="InterPro" id="IPR010994">
    <property type="entry name" value="RuvA_2-like"/>
</dbReference>
<keyword evidence="9" id="KW-1185">Reference proteome</keyword>
<dbReference type="CDD" id="cd14332">
    <property type="entry name" value="UBA_RuvA_C"/>
    <property type="match status" value="1"/>
</dbReference>
<dbReference type="InterPro" id="IPR012340">
    <property type="entry name" value="NA-bd_OB-fold"/>
</dbReference>
<dbReference type="Pfam" id="PF14520">
    <property type="entry name" value="HHH_5"/>
    <property type="match status" value="1"/>
</dbReference>
<dbReference type="InterPro" id="IPR013849">
    <property type="entry name" value="DNA_helicase_Holl-junc_RuvA_I"/>
</dbReference>
<feature type="region of interest" description="Domain III" evidence="6">
    <location>
        <begin position="147"/>
        <end position="197"/>
    </location>
</feature>
<dbReference type="InterPro" id="IPR011114">
    <property type="entry name" value="RuvA_C"/>
</dbReference>
<dbReference type="EMBL" id="JBIPKE010000018">
    <property type="protein sequence ID" value="MFH6984526.1"/>
    <property type="molecule type" value="Genomic_DNA"/>
</dbReference>
<evidence type="ECO:0000256" key="4">
    <source>
        <dbReference type="ARBA" id="ARBA00023172"/>
    </source>
</evidence>